<dbReference type="PROSITE" id="PS50234">
    <property type="entry name" value="VWFA"/>
    <property type="match status" value="1"/>
</dbReference>
<name>A0A1E1XPN7_AMBSC</name>
<organism evidence="3">
    <name type="scientific">Amblyomma sculptum</name>
    <name type="common">Tick</name>
    <dbReference type="NCBI Taxonomy" id="1581419"/>
    <lineage>
        <taxon>Eukaryota</taxon>
        <taxon>Metazoa</taxon>
        <taxon>Ecdysozoa</taxon>
        <taxon>Arthropoda</taxon>
        <taxon>Chelicerata</taxon>
        <taxon>Arachnida</taxon>
        <taxon>Acari</taxon>
        <taxon>Parasitiformes</taxon>
        <taxon>Ixodida</taxon>
        <taxon>Ixodoidea</taxon>
        <taxon>Ixodidae</taxon>
        <taxon>Amblyomminae</taxon>
        <taxon>Amblyomma</taxon>
    </lineage>
</organism>
<dbReference type="PANTHER" id="PTHR10579:SF177">
    <property type="entry name" value="CALCIUM-ACTIVATED CHLORIDE CHANNEL REGULATOR 4-LIKE PROTEIN"/>
    <property type="match status" value="1"/>
</dbReference>
<sequence length="1038" mass="113960">LPVATAMLSLLVKVTSLDIDISDGGYKHLLVSIHRDVPYNETIVQNIKALLRTSSEFLHQATSGRVHFKHVVIHFPNTWPKRSFAKALPESSFDRSDVRVESPGSTDEDRPFTKQVMPCGQPGDFIQLPPSFLAELNASTTAKYINPAYVFVHEWAHYRYGVFDEYGSQDDDTYPLTYCHNGKLRLNSCSGNIGFTAKMPDGTSCTLNLQKCQLGKGCSVQVSQKSRSSIESSIMFMPYQANISHFCESSKGIRQHNPFAPNKQNRLCDGKPTWDVIIENEDFKRAPRPDMSKRIQVSFEETQQKEVLPQRIVLVLDISENVAKHRRLELLKESVMRYLTDVEEGMMRVAVIGYCKTARVQHPLMPVNVGTRPGFLKAVENLRRCEGSCIGCGLQKALQVLTTPDETPEGAVITLMCAGKEDHRPYLTEMMPALVAAKVEVRTMALGPDADGELEMLAVATKGSSFAFQDHGLPFKIFQDLVLGPTAIEHETSVRSTTVMDVTIAFTKSYKVGFMLEDSLGENIVVLVHCIARTCASITAWLFDPSGLRCMACHSVVTGDITTISIPNPAKPGKWMLHMDSHSYEELEVNILVKSQPTEPNDEPIRVNCRMASSKVSRPNEAIILADVRKGKKVVLNADVAAEVIRPRPPHKVMVQLYDDGQDPDVQANDGTYSGYFTAFNGKGRYVVRARVSRHEKTRLGDLRPGSGSFFASTMLLPSKESGPEPEYEYPLDHFILVNTTSEDENATWRASQTVGEFQRVISAGSFQVTEDIFEEQVPPGDIRDLAVAGIHPGENGSLLVKLTWTWPGAHLTSGNAFSVDIRASQDYVKLKTDFAKQAEITKADIIEGNIHPLPPGTKHKVTVSLPRSFGTPQHDATTSWTAYLAATVANSDGLKSNPSNAVKVSYTQPASTTPEVATVVGTQGAVIPTASQAAPTGKTGTGTVLIESAVSIKTPFTTYTRRATIAAATSTAEDVPEEPGRQTTESEYVATKHEPLKDRASTFAGHAQSCQIANAFLSLWMGVAVSAHLWLSPSWLV</sequence>
<feature type="domain" description="VWFA" evidence="2">
    <location>
        <begin position="311"/>
        <end position="482"/>
    </location>
</feature>
<feature type="non-terminal residue" evidence="3">
    <location>
        <position position="1"/>
    </location>
</feature>
<dbReference type="PANTHER" id="PTHR10579">
    <property type="entry name" value="CALCIUM-ACTIVATED CHLORIDE CHANNEL REGULATOR"/>
    <property type="match status" value="1"/>
</dbReference>
<evidence type="ECO:0000259" key="2">
    <source>
        <dbReference type="PROSITE" id="PS50234"/>
    </source>
</evidence>
<keyword evidence="1" id="KW-0732">Signal</keyword>
<dbReference type="InterPro" id="IPR002035">
    <property type="entry name" value="VWF_A"/>
</dbReference>
<dbReference type="InterPro" id="IPR036465">
    <property type="entry name" value="vWFA_dom_sf"/>
</dbReference>
<dbReference type="InterPro" id="IPR051266">
    <property type="entry name" value="CLCR"/>
</dbReference>
<dbReference type="InterPro" id="IPR013642">
    <property type="entry name" value="CLCA_N"/>
</dbReference>
<evidence type="ECO:0000256" key="1">
    <source>
        <dbReference type="SAM" id="SignalP"/>
    </source>
</evidence>
<dbReference type="Pfam" id="PF08434">
    <property type="entry name" value="CLCA"/>
    <property type="match status" value="1"/>
</dbReference>
<dbReference type="Pfam" id="PF00092">
    <property type="entry name" value="VWA"/>
    <property type="match status" value="1"/>
</dbReference>
<reference evidence="3" key="1">
    <citation type="submission" date="2016-09" db="EMBL/GenBank/DDBJ databases">
        <authorList>
            <person name="Capua I."/>
            <person name="De Benedictis P."/>
            <person name="Joannis T."/>
            <person name="Lombin L.H."/>
            <person name="Cattoli G."/>
        </authorList>
    </citation>
    <scope>NUCLEOTIDE SEQUENCE</scope>
</reference>
<proteinExistence type="evidence at transcript level"/>
<dbReference type="EMBL" id="GFAA01002425">
    <property type="protein sequence ID" value="JAU01010.1"/>
    <property type="molecule type" value="mRNA"/>
</dbReference>
<dbReference type="SMART" id="SM00327">
    <property type="entry name" value="VWA"/>
    <property type="match status" value="1"/>
</dbReference>
<dbReference type="AlphaFoldDB" id="A0A1E1XPN7"/>
<accession>A0A1E1XPN7</accession>
<dbReference type="GO" id="GO:0032991">
    <property type="term" value="C:protein-containing complex"/>
    <property type="evidence" value="ECO:0007669"/>
    <property type="project" value="UniProtKB-ARBA"/>
</dbReference>
<feature type="chain" id="PRO_5009116295" evidence="1">
    <location>
        <begin position="17"/>
        <end position="1038"/>
    </location>
</feature>
<dbReference type="NCBIfam" id="NF041940">
    <property type="entry name" value="choice_anch_X"/>
    <property type="match status" value="1"/>
</dbReference>
<protein>
    <submittedName>
        <fullName evidence="3">Putative calcium activated chlorine channel</fullName>
    </submittedName>
</protein>
<dbReference type="SUPFAM" id="SSF53300">
    <property type="entry name" value="vWA-like"/>
    <property type="match status" value="1"/>
</dbReference>
<reference evidence="3" key="2">
    <citation type="journal article" date="2017" name="Front. Cell. Infect. Microbiol.">
        <title>Analysis of the Salivary Gland Transcriptome of Unfed and Partially Fed Amblyomma sculptum Ticks and Descriptive Proteome of the Saliva.</title>
        <authorList>
            <person name="Esteves E."/>
            <person name="Maruyama S.R."/>
            <person name="Kawahara R."/>
            <person name="Fujita A."/>
            <person name="Martins L.A."/>
            <person name="Righi A.A."/>
            <person name="Costa F.B."/>
            <person name="Palmisano G."/>
            <person name="Labruna M.B."/>
            <person name="Sa-Nunes A."/>
            <person name="Ribeiro J.M.C."/>
            <person name="Fogaca A.C."/>
        </authorList>
    </citation>
    <scope>NUCLEOTIDE SEQUENCE</scope>
</reference>
<feature type="signal peptide" evidence="1">
    <location>
        <begin position="1"/>
        <end position="16"/>
    </location>
</feature>
<evidence type="ECO:0000313" key="3">
    <source>
        <dbReference type="EMBL" id="JAU01010.1"/>
    </source>
</evidence>
<dbReference type="Gene3D" id="3.40.50.410">
    <property type="entry name" value="von Willebrand factor, type A domain"/>
    <property type="match status" value="1"/>
</dbReference>